<proteinExistence type="predicted"/>
<organism evidence="1 2">
    <name type="scientific">Chungangia koreensis</name>
    <dbReference type="NCBI Taxonomy" id="752657"/>
    <lineage>
        <taxon>Bacteria</taxon>
        <taxon>Bacillati</taxon>
        <taxon>Bacillota</taxon>
        <taxon>Bacilli</taxon>
        <taxon>Lactobacillales</taxon>
        <taxon>Chungangia</taxon>
    </lineage>
</organism>
<evidence type="ECO:0008006" key="3">
    <source>
        <dbReference type="Google" id="ProtNLM"/>
    </source>
</evidence>
<keyword evidence="2" id="KW-1185">Reference proteome</keyword>
<dbReference type="Proteomes" id="UP001595817">
    <property type="component" value="Unassembled WGS sequence"/>
</dbReference>
<evidence type="ECO:0000313" key="1">
    <source>
        <dbReference type="EMBL" id="MFC4409108.1"/>
    </source>
</evidence>
<dbReference type="EMBL" id="JBHSEC010000001">
    <property type="protein sequence ID" value="MFC4409108.1"/>
    <property type="molecule type" value="Genomic_DNA"/>
</dbReference>
<comment type="caution">
    <text evidence="1">The sequence shown here is derived from an EMBL/GenBank/DDBJ whole genome shotgun (WGS) entry which is preliminary data.</text>
</comment>
<evidence type="ECO:0000313" key="2">
    <source>
        <dbReference type="Proteomes" id="UP001595817"/>
    </source>
</evidence>
<protein>
    <recommendedName>
        <fullName evidence="3">PD-(D/E)XK family member</fullName>
    </recommendedName>
</protein>
<gene>
    <name evidence="1" type="ORF">ACFOZY_01525</name>
</gene>
<accession>A0ABV8X1A5</accession>
<reference evidence="2" key="1">
    <citation type="journal article" date="2019" name="Int. J. Syst. Evol. Microbiol.">
        <title>The Global Catalogue of Microorganisms (GCM) 10K type strain sequencing project: providing services to taxonomists for standard genome sequencing and annotation.</title>
        <authorList>
            <consortium name="The Broad Institute Genomics Platform"/>
            <consortium name="The Broad Institute Genome Sequencing Center for Infectious Disease"/>
            <person name="Wu L."/>
            <person name="Ma J."/>
        </authorList>
    </citation>
    <scope>NUCLEOTIDE SEQUENCE [LARGE SCALE GENOMIC DNA]</scope>
    <source>
        <strain evidence="2">CCUG 59778</strain>
    </source>
</reference>
<sequence length="341" mass="39670">MSDIHYFPRSVQREELVLTNTMMLFRRLYHYDSERFNRFLNLLVENAETDGGIDMSLKFKSQHVGAILDGSISQDSFKIVIETKPYSQHQIGHIRHHFASFREEQHQLFLWINPEPIDLTYKQIVLDEISDFNAANRKEIKFATVTFKDLCHLLKSMVADHETDLLAMTEDYEDFCSTAGLVKTMETKLRVVPAGASFEQHMSFNVYYDRRVNSYQPHKYIGLYKDKAVRGIGKITCIADIDYNRITYSLIKASILEGTLSQQMEFLLMKVIKDAKQNYGFDLTTDCRFFFVDGFYPTYFRKDSPYGITGKRYIDLESVGGYHKNFDTSEIAEVLTGKGWK</sequence>
<dbReference type="RefSeq" id="WP_378151513.1">
    <property type="nucleotide sequence ID" value="NZ_JBHSEC010000001.1"/>
</dbReference>
<name>A0ABV8X1A5_9LACT</name>